<dbReference type="EMBL" id="DQ198083">
    <property type="protein sequence ID" value="ABB22279.1"/>
    <property type="molecule type" value="Genomic_DNA"/>
</dbReference>
<dbReference type="GO" id="GO:0004748">
    <property type="term" value="F:ribonucleoside-diphosphate reductase activity, thioredoxin disulfide as acceptor"/>
    <property type="evidence" value="ECO:0007669"/>
    <property type="project" value="UniProtKB-EC"/>
</dbReference>
<dbReference type="InterPro" id="IPR030475">
    <property type="entry name" value="RNR_small_AS"/>
</dbReference>
<evidence type="ECO:0000313" key="14">
    <source>
        <dbReference type="EMBL" id="ABB22279.1"/>
    </source>
</evidence>
<evidence type="ECO:0000256" key="7">
    <source>
        <dbReference type="ARBA" id="ARBA00022870"/>
    </source>
</evidence>
<reference evidence="13 16" key="8">
    <citation type="journal article" date="2009" name="Vet. Microbiol.">
        <title>Ovine herpesvirus 2 structural proteins in epithelial cells and M-cells of the appendix in rabbits with malignant catarrhal fever.</title>
        <authorList>
            <person name="Meier-Trummer C.S."/>
            <person name="Tobler K."/>
            <person name="Hilbe M."/>
            <person name="Stewart J.P."/>
            <person name="Hart J."/>
            <person name="Campbell I."/>
            <person name="Haig D.M."/>
            <person name="Glauser D.L."/>
            <person name="Ehrensperger F."/>
            <person name="Ackermann M."/>
        </authorList>
    </citation>
    <scope>NUCLEOTIDE SEQUENCE [LARGE SCALE GENOMIC DNA]</scope>
    <source>
        <strain evidence="13">BJ1035</strain>
    </source>
</reference>
<reference evidence="16" key="3">
    <citation type="journal article" date="2001" name="J. Gen. Virol.">
        <title>Ovine herpesvirus-2 glycoprotein B sequences from tissues of ruminant malignant catarrhal fever cases and healthy sheep are highly conserved.</title>
        <authorList>
            <person name="Dunowska M."/>
            <person name="Letchworth G.J."/>
            <person name="Collins J.K."/>
            <person name="DeMartini J.C."/>
        </authorList>
    </citation>
    <scope>NUCLEOTIDE SEQUENCE [LARGE SCALE GENOMIC DNA]</scope>
</reference>
<dbReference type="Proteomes" id="UP000153759">
    <property type="component" value="Segment"/>
</dbReference>
<protein>
    <recommendedName>
        <fullName evidence="3">ribonucleoside-diphosphate reductase</fullName>
        <ecNumber evidence="3">1.17.4.1</ecNumber>
    </recommendedName>
</protein>
<keyword evidence="4 12" id="KW-0812">Transmembrane</keyword>
<dbReference type="SUPFAM" id="SSF47240">
    <property type="entry name" value="Ferritin-like"/>
    <property type="match status" value="1"/>
</dbReference>
<evidence type="ECO:0000256" key="8">
    <source>
        <dbReference type="ARBA" id="ARBA00022989"/>
    </source>
</evidence>
<proteinExistence type="inferred from homology"/>
<evidence type="ECO:0000256" key="2">
    <source>
        <dbReference type="ARBA" id="ARBA00009303"/>
    </source>
</evidence>
<dbReference type="InterPro" id="IPR034715">
    <property type="entry name" value="HSV_RIR2"/>
</dbReference>
<reference evidence="16" key="5">
    <citation type="journal article" date="2002" name="J. Gen. Virol.">
        <title>Isolation and expression of three open reading frames from ovine herpesvirus-2.</title>
        <authorList>
            <person name="Coulter L.J."/>
            <person name="Reid H.W."/>
        </authorList>
    </citation>
    <scope>NUCLEOTIDE SEQUENCE [LARGE SCALE GENOMIC DNA]</scope>
</reference>
<keyword evidence="6" id="KW-0479">Metal-binding</keyword>
<reference evidence="13" key="11">
    <citation type="submission" date="2010-03" db="EMBL/GenBank/DDBJ databases">
        <title>Primary structure of the Ovine herpesvirus 2 genome.</title>
        <authorList>
            <person name="Stewart J.P."/>
            <person name="Rosbottom J."/>
            <person name="Jayawardane G."/>
            <person name="Reid H."/>
            <person name="Ackermann M."/>
        </authorList>
    </citation>
    <scope>NUCLEOTIDE SEQUENCE</scope>
    <source>
        <strain evidence="13">BJ1035</strain>
    </source>
</reference>
<dbReference type="HAMAP" id="MF_04028">
    <property type="entry name" value="HSV_RIR2"/>
    <property type="match status" value="1"/>
</dbReference>
<reference evidence="13" key="10">
    <citation type="submission" date="2010-03" db="EMBL/GenBank/DDBJ databases">
        <title>Ovine Herpesvirus 2 Lytic Cycle Replication and Particle Production.</title>
        <authorList>
            <person name="Stewart J.P."/>
            <person name="Rosbottom J."/>
        </authorList>
    </citation>
    <scope>NUCLEOTIDE SEQUENCE</scope>
    <source>
        <strain evidence="13">BJ1035</strain>
    </source>
</reference>
<evidence type="ECO:0000256" key="10">
    <source>
        <dbReference type="ARBA" id="ARBA00023004"/>
    </source>
</evidence>
<dbReference type="Proteomes" id="UP000152762">
    <property type="component" value="Segment"/>
</dbReference>
<organism evidence="13 16">
    <name type="scientific">Ovine gammaherpesvirus 2</name>
    <dbReference type="NCBI Taxonomy" id="10398"/>
    <lineage>
        <taxon>Viruses</taxon>
        <taxon>Duplodnaviria</taxon>
        <taxon>Heunggongvirae</taxon>
        <taxon>Peploviricota</taxon>
        <taxon>Herviviricetes</taxon>
        <taxon>Herpesvirales</taxon>
        <taxon>Orthoherpesviridae</taxon>
        <taxon>Gammaherpesvirinae</taxon>
        <taxon>Macavirus</taxon>
        <taxon>Macavirus ovinegamma2</taxon>
    </lineage>
</organism>
<dbReference type="UniPathway" id="UPA00326"/>
<dbReference type="InterPro" id="IPR009078">
    <property type="entry name" value="Ferritin-like_SF"/>
</dbReference>
<feature type="transmembrane region" description="Helical" evidence="12">
    <location>
        <begin position="151"/>
        <end position="171"/>
    </location>
</feature>
<keyword evidence="16" id="KW-1185">Reference proteome</keyword>
<dbReference type="InterPro" id="IPR012348">
    <property type="entry name" value="RNR-like"/>
</dbReference>
<reference evidence="16" key="6">
    <citation type="journal article" date="2002" name="J. Gen. Virol.">
        <title>Ovine herpesvirus 2 lytic cycle replication and capsid production.</title>
        <authorList>
            <person name="Rosbottom J."/>
            <person name="Dalziel R.G."/>
            <person name="Reid H.W."/>
            <person name="Stewart J.P."/>
        </authorList>
    </citation>
    <scope>NUCLEOTIDE SEQUENCE [LARGE SCALE GENOMIC DNA]</scope>
</reference>
<evidence type="ECO:0000256" key="1">
    <source>
        <dbReference type="ARBA" id="ARBA00001962"/>
    </source>
</evidence>
<evidence type="ECO:0000256" key="3">
    <source>
        <dbReference type="ARBA" id="ARBA00012274"/>
    </source>
</evidence>
<evidence type="ECO:0000313" key="13">
    <source>
        <dbReference type="EMBL" id="AAX58095.1"/>
    </source>
</evidence>
<dbReference type="EMBL" id="AY839756">
    <property type="protein sequence ID" value="AAX58095.1"/>
    <property type="molecule type" value="Genomic_DNA"/>
</dbReference>
<keyword evidence="9" id="KW-0560">Oxidoreductase</keyword>
<evidence type="ECO:0000256" key="9">
    <source>
        <dbReference type="ARBA" id="ARBA00023002"/>
    </source>
</evidence>
<dbReference type="EC" id="1.17.4.1" evidence="3"/>
<keyword evidence="5" id="KW-0235">DNA replication</keyword>
<evidence type="ECO:0000313" key="15">
    <source>
        <dbReference type="Proteomes" id="UP000152762"/>
    </source>
</evidence>
<dbReference type="Pfam" id="PF00268">
    <property type="entry name" value="Ribonuc_red_sm"/>
    <property type="match status" value="1"/>
</dbReference>
<comment type="cofactor">
    <cofactor evidence="1">
        <name>Fe cation</name>
        <dbReference type="ChEBI" id="CHEBI:24875"/>
    </cofactor>
</comment>
<dbReference type="CDD" id="cd01049">
    <property type="entry name" value="RNRR2"/>
    <property type="match status" value="1"/>
</dbReference>
<dbReference type="InterPro" id="IPR000358">
    <property type="entry name" value="RNR_small_fam"/>
</dbReference>
<evidence type="ECO:0000256" key="11">
    <source>
        <dbReference type="ARBA" id="ARBA00023136"/>
    </source>
</evidence>
<dbReference type="OrthoDB" id="4477at10239"/>
<accession>Q2VSI1</accession>
<dbReference type="GO" id="GO:0009263">
    <property type="term" value="P:deoxyribonucleotide biosynthetic process"/>
    <property type="evidence" value="ECO:0007669"/>
    <property type="project" value="InterPro"/>
</dbReference>
<reference evidence="13" key="9">
    <citation type="submission" date="2010-03" db="EMBL/GenBank/DDBJ databases">
        <title>Ovine herpesvirus 2 contains a functional spliced IL-10.</title>
        <authorList>
            <person name="Stewart J.P."/>
            <person name="Rosbottom J."/>
            <person name="Haig D.M."/>
            <person name="Ackermann M."/>
        </authorList>
    </citation>
    <scope>NUCLEOTIDE SEQUENCE</scope>
    <source>
        <strain evidence="13">BJ1035</strain>
    </source>
</reference>
<evidence type="ECO:0000256" key="4">
    <source>
        <dbReference type="ARBA" id="ARBA00022692"/>
    </source>
</evidence>
<sequence>MEFIKKYLYVCDHRGFFDLTQETFQNRWFPAQINLTADVKCLGSLSEKEVAFYKYLFTFLGMAETLVNFNIDELVAGFEIHDVKHYYCEQMAMECVHGKVYFNILNMLFKNNIAETRAFAESVLEDEPLRKKLQWLEGKIKTAESAAEKVLIFYLIEGIFFISSFYCIGLLRVKGVMPGVCMANDYISRDELLHTRAAALLYNTVIPQEGKPSEAWIIDLFKEAVSIEDEFIRAKSGEVGFVNVADIRRFLEATADRLLNSIGLPVHFKSEPPKSCPLTYTGCIKNVSFFERESTEYSTFIINDL</sequence>
<evidence type="ECO:0000256" key="12">
    <source>
        <dbReference type="SAM" id="Phobius"/>
    </source>
</evidence>
<dbReference type="GO" id="GO:0046872">
    <property type="term" value="F:metal ion binding"/>
    <property type="evidence" value="ECO:0007669"/>
    <property type="project" value="UniProtKB-KW"/>
</dbReference>
<dbReference type="PANTHER" id="PTHR23409">
    <property type="entry name" value="RIBONUCLEOSIDE-DIPHOSPHATE REDUCTASE SMALL CHAIN"/>
    <property type="match status" value="1"/>
</dbReference>
<keyword evidence="10" id="KW-0408">Iron</keyword>
<comment type="similarity">
    <text evidence="2">Belongs to the ribonucleoside diphosphate reductase small chain family.</text>
</comment>
<name>Q2VSI1_9GAMA</name>
<evidence type="ECO:0000256" key="6">
    <source>
        <dbReference type="ARBA" id="ARBA00022723"/>
    </source>
</evidence>
<evidence type="ECO:0000313" key="16">
    <source>
        <dbReference type="Proteomes" id="UP000153759"/>
    </source>
</evidence>
<gene>
    <name evidence="14" type="ORF">OvHV-2gp59</name>
</gene>
<dbReference type="InterPro" id="IPR033909">
    <property type="entry name" value="RNR_small"/>
</dbReference>
<keyword evidence="8 12" id="KW-1133">Transmembrane helix</keyword>
<reference evidence="16" key="4">
    <citation type="journal article" date="2001" name="Virus Res.">
        <title>Detection and multigenic characterization of a novel gammaherpesvirus in goats.</title>
        <authorList>
            <person name="Chmielewicz B."/>
            <person name="Goltz M."/>
            <person name="Ehlers B."/>
        </authorList>
    </citation>
    <scope>NUCLEOTIDE SEQUENCE [LARGE SCALE GENOMIC DNA]</scope>
</reference>
<keyword evidence="7" id="KW-1043">Host membrane</keyword>
<dbReference type="Gene3D" id="1.10.620.20">
    <property type="entry name" value="Ribonucleotide Reductase, subunit A"/>
    <property type="match status" value="1"/>
</dbReference>
<dbReference type="GO" id="GO:0006260">
    <property type="term" value="P:DNA replication"/>
    <property type="evidence" value="ECO:0007669"/>
    <property type="project" value="UniProtKB-KW"/>
</dbReference>
<reference evidence="16" key="1">
    <citation type="journal article" date="1993" name="Arch. Virol.">
        <title>PCR detection of the sheep-associated agent of malignant catarrhal fever.</title>
        <authorList>
            <person name="Baxter S.I."/>
            <person name="Pow I."/>
            <person name="Bridgen A."/>
            <person name="Reid H.W."/>
        </authorList>
    </citation>
    <scope>NUCLEOTIDE SEQUENCE [LARGE SCALE GENOMIC DNA]</scope>
</reference>
<evidence type="ECO:0000256" key="5">
    <source>
        <dbReference type="ARBA" id="ARBA00022705"/>
    </source>
</evidence>
<dbReference type="KEGG" id="vg:26684033"/>
<dbReference type="PANTHER" id="PTHR23409:SF18">
    <property type="entry name" value="RIBONUCLEOSIDE-DIPHOSPHATE REDUCTASE SUBUNIT M2"/>
    <property type="match status" value="1"/>
</dbReference>
<reference evidence="16" key="2">
    <citation type="journal article" date="1998" name="J. Virol.">
        <title>Detection of a novel bovine lymphotropic herpesvirus.</title>
        <authorList>
            <person name="Rovnak J."/>
            <person name="Quackenbush S.L."/>
            <person name="Reyes R.A."/>
            <person name="Baines J.D."/>
            <person name="Parrish C.R."/>
            <person name="Casey J.W."/>
        </authorList>
    </citation>
    <scope>NUCLEOTIDE SEQUENCE [LARGE SCALE GENOMIC DNA]</scope>
</reference>
<dbReference type="PROSITE" id="PS00368">
    <property type="entry name" value="RIBORED_SMALL"/>
    <property type="match status" value="1"/>
</dbReference>
<dbReference type="RefSeq" id="YP_438184.1">
    <property type="nucleotide sequence ID" value="NC_007646.1"/>
</dbReference>
<keyword evidence="11 12" id="KW-0472">Membrane</keyword>
<reference evidence="14 15" key="7">
    <citation type="journal article" date="2007" name="J. Gen. Virol.">
        <title>Comparison of ovine herpesvirus 2 genomes isolated from domestic sheep (Ovis aries) and a clinically affected cow (Bos bovis).</title>
        <authorList>
            <person name="Taus N.S."/>
            <person name="Herndon D.R."/>
            <person name="Traul D.L."/>
            <person name="Stewart J.P."/>
            <person name="Ackermann M."/>
            <person name="Li H."/>
            <person name="Knowles D.P."/>
            <person name="Lewis G.S."/>
            <person name="Brayton K.A."/>
        </authorList>
    </citation>
    <scope>NUCLEOTIDE SEQUENCE [LARGE SCALE GENOMIC DNA]</scope>
</reference>